<accession>A0A183JY13</accession>
<gene>
    <name evidence="2" type="ORF">SCUD_LOCUS7612</name>
</gene>
<dbReference type="AlphaFoldDB" id="A0A183JY13"/>
<sequence length="100" mass="10744">MKLSALPDKLRPNARPIKPTSDISTSTADHTLDTSETSFSRPSLQGVSSAPSSEETSVSHPYQQITPPLTPDEIAGSRSTNGTTVSRPGRQTRLAVRLRD</sequence>
<feature type="compositionally biased region" description="Polar residues" evidence="1">
    <location>
        <begin position="77"/>
        <end position="86"/>
    </location>
</feature>
<feature type="compositionally biased region" description="Polar residues" evidence="1">
    <location>
        <begin position="21"/>
        <end position="46"/>
    </location>
</feature>
<evidence type="ECO:0000313" key="2">
    <source>
        <dbReference type="EMBL" id="VDP26986.1"/>
    </source>
</evidence>
<reference evidence="2 3" key="2">
    <citation type="submission" date="2018-11" db="EMBL/GenBank/DDBJ databases">
        <authorList>
            <consortium name="Pathogen Informatics"/>
        </authorList>
    </citation>
    <scope>NUCLEOTIDE SEQUENCE [LARGE SCALE GENOMIC DNA]</scope>
    <source>
        <strain evidence="2">Dakar</strain>
        <strain evidence="3">Dakar, Senegal</strain>
    </source>
</reference>
<keyword evidence="3" id="KW-1185">Reference proteome</keyword>
<organism evidence="4">
    <name type="scientific">Schistosoma curassoni</name>
    <dbReference type="NCBI Taxonomy" id="6186"/>
    <lineage>
        <taxon>Eukaryota</taxon>
        <taxon>Metazoa</taxon>
        <taxon>Spiralia</taxon>
        <taxon>Lophotrochozoa</taxon>
        <taxon>Platyhelminthes</taxon>
        <taxon>Trematoda</taxon>
        <taxon>Digenea</taxon>
        <taxon>Strigeidida</taxon>
        <taxon>Schistosomatoidea</taxon>
        <taxon>Schistosomatidae</taxon>
        <taxon>Schistosoma</taxon>
    </lineage>
</organism>
<dbReference type="WBParaSite" id="SCUD_0000761201-mRNA-1">
    <property type="protein sequence ID" value="SCUD_0000761201-mRNA-1"/>
    <property type="gene ID" value="SCUD_0000761201"/>
</dbReference>
<protein>
    <submittedName>
        <fullName evidence="2 4">Uncharacterized protein</fullName>
    </submittedName>
</protein>
<evidence type="ECO:0000313" key="4">
    <source>
        <dbReference type="WBParaSite" id="SCUD_0000761201-mRNA-1"/>
    </source>
</evidence>
<dbReference type="Proteomes" id="UP000279833">
    <property type="component" value="Unassembled WGS sequence"/>
</dbReference>
<proteinExistence type="predicted"/>
<dbReference type="EMBL" id="UZAK01032406">
    <property type="protein sequence ID" value="VDP26986.1"/>
    <property type="molecule type" value="Genomic_DNA"/>
</dbReference>
<feature type="compositionally biased region" description="Low complexity" evidence="1">
    <location>
        <begin position="47"/>
        <end position="59"/>
    </location>
</feature>
<reference evidence="4" key="1">
    <citation type="submission" date="2016-06" db="UniProtKB">
        <authorList>
            <consortium name="WormBaseParasite"/>
        </authorList>
    </citation>
    <scope>IDENTIFICATION</scope>
</reference>
<name>A0A183JY13_9TREM</name>
<evidence type="ECO:0000313" key="3">
    <source>
        <dbReference type="Proteomes" id="UP000279833"/>
    </source>
</evidence>
<feature type="region of interest" description="Disordered" evidence="1">
    <location>
        <begin position="1"/>
        <end position="100"/>
    </location>
</feature>
<evidence type="ECO:0000256" key="1">
    <source>
        <dbReference type="SAM" id="MobiDB-lite"/>
    </source>
</evidence>